<evidence type="ECO:0000313" key="1">
    <source>
        <dbReference type="EMBL" id="MPM81025.1"/>
    </source>
</evidence>
<name>A0A645CVY2_9ZZZZ</name>
<organism evidence="1">
    <name type="scientific">bioreactor metagenome</name>
    <dbReference type="NCBI Taxonomy" id="1076179"/>
    <lineage>
        <taxon>unclassified sequences</taxon>
        <taxon>metagenomes</taxon>
        <taxon>ecological metagenomes</taxon>
    </lineage>
</organism>
<proteinExistence type="predicted"/>
<gene>
    <name evidence="1" type="ORF">SDC9_128076</name>
</gene>
<sequence length="229" mass="24454">MIAERFDGGDCHQVRDGEDGGKGAIPCDQVACGAVDCAHVREGARTGDQARIKWYAVAAQCVLVPLEAQLADGFVIFVIRKDRYLAVSKGNERIHGEARGLLIVNCHGAVGRSIQISECIGIGAKHAGDVDELQLPGGIIKPAAEKEDADELSLIGQLCADEQLVLRSIHVMQLQGVAAQRNLPLNHLDELCKEGVAHALDQQGDRIRCGANKVSRAGVRNVAQLRNGT</sequence>
<accession>A0A645CVY2</accession>
<protein>
    <submittedName>
        <fullName evidence="1">Uncharacterized protein</fullName>
    </submittedName>
</protein>
<reference evidence="1" key="1">
    <citation type="submission" date="2019-08" db="EMBL/GenBank/DDBJ databases">
        <authorList>
            <person name="Kucharzyk K."/>
            <person name="Murdoch R.W."/>
            <person name="Higgins S."/>
            <person name="Loffler F."/>
        </authorList>
    </citation>
    <scope>NUCLEOTIDE SEQUENCE</scope>
</reference>
<dbReference type="AlphaFoldDB" id="A0A645CVY2"/>
<comment type="caution">
    <text evidence="1">The sequence shown here is derived from an EMBL/GenBank/DDBJ whole genome shotgun (WGS) entry which is preliminary data.</text>
</comment>
<dbReference type="EMBL" id="VSSQ01030478">
    <property type="protein sequence ID" value="MPM81025.1"/>
    <property type="molecule type" value="Genomic_DNA"/>
</dbReference>